<evidence type="ECO:0000313" key="7">
    <source>
        <dbReference type="Proteomes" id="UP001235939"/>
    </source>
</evidence>
<protein>
    <submittedName>
        <fullName evidence="6">ARHGEF12</fullName>
    </submittedName>
</protein>
<evidence type="ECO:0000256" key="2">
    <source>
        <dbReference type="ARBA" id="ARBA00022490"/>
    </source>
</evidence>
<dbReference type="InterPro" id="IPR035899">
    <property type="entry name" value="DBL_dom_sf"/>
</dbReference>
<dbReference type="InterPro" id="IPR000219">
    <property type="entry name" value="DH_dom"/>
</dbReference>
<evidence type="ECO:0000313" key="6">
    <source>
        <dbReference type="EMBL" id="UYV71626.1"/>
    </source>
</evidence>
<name>A0ABY6KTY2_9ARAC</name>
<feature type="domain" description="DH" evidence="5">
    <location>
        <begin position="56"/>
        <end position="121"/>
    </location>
</feature>
<feature type="chain" id="PRO_5047548506" evidence="4">
    <location>
        <begin position="18"/>
        <end position="253"/>
    </location>
</feature>
<evidence type="ECO:0000256" key="4">
    <source>
        <dbReference type="SAM" id="SignalP"/>
    </source>
</evidence>
<dbReference type="Gene3D" id="2.30.29.30">
    <property type="entry name" value="Pleckstrin-homology domain (PH domain)/Phosphotyrosine-binding domain (PTB)"/>
    <property type="match status" value="1"/>
</dbReference>
<dbReference type="PANTHER" id="PTHR45872:SF2">
    <property type="entry name" value="RHO GUANINE NUCLEOTIDE EXCHANGE FACTOR 2, ISOFORM D"/>
    <property type="match status" value="1"/>
</dbReference>
<dbReference type="Pfam" id="PF17838">
    <property type="entry name" value="PH_16"/>
    <property type="match status" value="1"/>
</dbReference>
<feature type="signal peptide" evidence="4">
    <location>
        <begin position="1"/>
        <end position="17"/>
    </location>
</feature>
<keyword evidence="4" id="KW-0732">Signal</keyword>
<dbReference type="Gene3D" id="1.20.900.10">
    <property type="entry name" value="Dbl homology (DH) domain"/>
    <property type="match status" value="1"/>
</dbReference>
<dbReference type="SUPFAM" id="SSF48065">
    <property type="entry name" value="DBL homology domain (DH-domain)"/>
    <property type="match status" value="1"/>
</dbReference>
<evidence type="ECO:0000256" key="3">
    <source>
        <dbReference type="ARBA" id="ARBA00022553"/>
    </source>
</evidence>
<keyword evidence="7" id="KW-1185">Reference proteome</keyword>
<dbReference type="InterPro" id="IPR011993">
    <property type="entry name" value="PH-like_dom_sf"/>
</dbReference>
<evidence type="ECO:0000256" key="1">
    <source>
        <dbReference type="ARBA" id="ARBA00004496"/>
    </source>
</evidence>
<dbReference type="InterPro" id="IPR041020">
    <property type="entry name" value="PH_16"/>
</dbReference>
<keyword evidence="2" id="KW-0963">Cytoplasm</keyword>
<keyword evidence="3" id="KW-0597">Phosphoprotein</keyword>
<dbReference type="SUPFAM" id="SSF50729">
    <property type="entry name" value="PH domain-like"/>
    <property type="match status" value="1"/>
</dbReference>
<proteinExistence type="predicted"/>
<reference evidence="6 7" key="1">
    <citation type="submission" date="2022-01" db="EMBL/GenBank/DDBJ databases">
        <title>A chromosomal length assembly of Cordylochernes scorpioides.</title>
        <authorList>
            <person name="Zeh D."/>
            <person name="Zeh J."/>
        </authorList>
    </citation>
    <scope>NUCLEOTIDE SEQUENCE [LARGE SCALE GENOMIC DNA]</scope>
    <source>
        <strain evidence="6">IN4F17</strain>
        <tissue evidence="6">Whole Body</tissue>
    </source>
</reference>
<organism evidence="6 7">
    <name type="scientific">Cordylochernes scorpioides</name>
    <dbReference type="NCBI Taxonomy" id="51811"/>
    <lineage>
        <taxon>Eukaryota</taxon>
        <taxon>Metazoa</taxon>
        <taxon>Ecdysozoa</taxon>
        <taxon>Arthropoda</taxon>
        <taxon>Chelicerata</taxon>
        <taxon>Arachnida</taxon>
        <taxon>Pseudoscorpiones</taxon>
        <taxon>Cheliferoidea</taxon>
        <taxon>Chernetidae</taxon>
        <taxon>Cordylochernes</taxon>
    </lineage>
</organism>
<gene>
    <name evidence="6" type="ORF">LAZ67_8003934</name>
</gene>
<comment type="subcellular location">
    <subcellularLocation>
        <location evidence="1">Cytoplasm</location>
    </subcellularLocation>
</comment>
<dbReference type="Proteomes" id="UP001235939">
    <property type="component" value="Chromosome 08"/>
</dbReference>
<accession>A0ABY6KTY2</accession>
<dbReference type="PROSITE" id="PS50010">
    <property type="entry name" value="DH_2"/>
    <property type="match status" value="1"/>
</dbReference>
<dbReference type="Pfam" id="PF00621">
    <property type="entry name" value="RhoGEF"/>
    <property type="match status" value="1"/>
</dbReference>
<dbReference type="EMBL" id="CP092870">
    <property type="protein sequence ID" value="UYV71626.1"/>
    <property type="molecule type" value="Genomic_DNA"/>
</dbReference>
<evidence type="ECO:0000259" key="5">
    <source>
        <dbReference type="PROSITE" id="PS50010"/>
    </source>
</evidence>
<dbReference type="PANTHER" id="PTHR45872">
    <property type="entry name" value="RHO GUANINE NUCLEOTIDE EXCHANGE FACTOR 2, ISOFORM D"/>
    <property type="match status" value="1"/>
</dbReference>
<sequence>MPHPLHFSKLCPLLVHAPPIALLQAPPLTCSCPAHCTSPSSAPYLYMPIANCGCGQDVEAHPLCRRLHLSDLLPAQFQRLVKYPLLLDSLSQYSPPGSQEQEKVARAADRAKAVLAFVDRAVGEATDYLKLVDLQRRLDRAAAAETDPCVQAFYAVSCFSVASIVAQELDLKQHRLIYEGPLTWRTTRQRSVELRAVLLADRLVLLHKLDDQRLALLTLPLSPNQPSRSPVLPVSEVFTRSVATGRWCATQSL</sequence>